<evidence type="ECO:0000256" key="2">
    <source>
        <dbReference type="ARBA" id="ARBA00009477"/>
    </source>
</evidence>
<evidence type="ECO:0000256" key="3">
    <source>
        <dbReference type="ARBA" id="ARBA00022448"/>
    </source>
</evidence>
<dbReference type="NCBIfam" id="TIGR01843">
    <property type="entry name" value="type_I_hlyD"/>
    <property type="match status" value="1"/>
</dbReference>
<dbReference type="HOGENOM" id="CLU_023976_0_1_4"/>
<keyword evidence="10" id="KW-0175">Coiled coil</keyword>
<dbReference type="Gene3D" id="2.40.50.100">
    <property type="match status" value="1"/>
</dbReference>
<dbReference type="GO" id="GO:0009306">
    <property type="term" value="P:protein secretion"/>
    <property type="evidence" value="ECO:0007669"/>
    <property type="project" value="InterPro"/>
</dbReference>
<dbReference type="KEGG" id="gca:Galf_1434"/>
<evidence type="ECO:0000256" key="1">
    <source>
        <dbReference type="ARBA" id="ARBA00004377"/>
    </source>
</evidence>
<dbReference type="PANTHER" id="PTHR30386">
    <property type="entry name" value="MEMBRANE FUSION SUBUNIT OF EMRAB-TOLC MULTIDRUG EFFLUX PUMP"/>
    <property type="match status" value="1"/>
</dbReference>
<keyword evidence="5 9" id="KW-0997">Cell inner membrane</keyword>
<gene>
    <name evidence="13" type="ordered locus">Galf_1434</name>
</gene>
<dbReference type="PANTHER" id="PTHR30386:SF27">
    <property type="entry name" value="MEMBRANE FUSION PROTEIN (MFP) FAMILY PROTEIN"/>
    <property type="match status" value="1"/>
</dbReference>
<dbReference type="EMBL" id="CP002159">
    <property type="protein sequence ID" value="ADL55454.1"/>
    <property type="molecule type" value="Genomic_DNA"/>
</dbReference>
<dbReference type="GO" id="GO:0005886">
    <property type="term" value="C:plasma membrane"/>
    <property type="evidence" value="ECO:0007669"/>
    <property type="project" value="UniProtKB-SubCell"/>
</dbReference>
<dbReference type="PROSITE" id="PS00543">
    <property type="entry name" value="HLYD_FAMILY"/>
    <property type="match status" value="1"/>
</dbReference>
<keyword evidence="3 9" id="KW-0813">Transport</keyword>
<evidence type="ECO:0000259" key="12">
    <source>
        <dbReference type="Pfam" id="PF26002"/>
    </source>
</evidence>
<comment type="subcellular location">
    <subcellularLocation>
        <location evidence="1 9">Cell inner membrane</location>
        <topology evidence="1 9">Single-pass membrane protein</topology>
    </subcellularLocation>
</comment>
<dbReference type="RefSeq" id="WP_013293393.1">
    <property type="nucleotide sequence ID" value="NC_014394.1"/>
</dbReference>
<keyword evidence="4 9" id="KW-1003">Cell membrane</keyword>
<evidence type="ECO:0000256" key="4">
    <source>
        <dbReference type="ARBA" id="ARBA00022475"/>
    </source>
</evidence>
<reference evidence="13 14" key="1">
    <citation type="submission" date="2010-08" db="EMBL/GenBank/DDBJ databases">
        <title>Complete sequence of Gallionella capsiferriformans ES-2.</title>
        <authorList>
            <consortium name="US DOE Joint Genome Institute"/>
            <person name="Lucas S."/>
            <person name="Copeland A."/>
            <person name="Lapidus A."/>
            <person name="Cheng J.-F."/>
            <person name="Bruce D."/>
            <person name="Goodwin L."/>
            <person name="Pitluck S."/>
            <person name="Chertkov O."/>
            <person name="Davenport K.W."/>
            <person name="Detter J.C."/>
            <person name="Han C."/>
            <person name="Tapia R."/>
            <person name="Land M."/>
            <person name="Hauser L."/>
            <person name="Chang Y.-J."/>
            <person name="Jeffries C."/>
            <person name="Kyrpides N."/>
            <person name="Ivanova N."/>
            <person name="Mikhailova N."/>
            <person name="Shelobolina E.S."/>
            <person name="Picardal F."/>
            <person name="Roden E."/>
            <person name="Emerson D."/>
            <person name="Woyke T."/>
        </authorList>
    </citation>
    <scope>NUCLEOTIDE SEQUENCE [LARGE SCALE GENOMIC DNA]</scope>
    <source>
        <strain evidence="13 14">ES-2</strain>
    </source>
</reference>
<dbReference type="eggNOG" id="COG0845">
    <property type="taxonomic scope" value="Bacteria"/>
</dbReference>
<evidence type="ECO:0000256" key="6">
    <source>
        <dbReference type="ARBA" id="ARBA00022692"/>
    </source>
</evidence>
<evidence type="ECO:0000313" key="13">
    <source>
        <dbReference type="EMBL" id="ADL55454.1"/>
    </source>
</evidence>
<evidence type="ECO:0000256" key="5">
    <source>
        <dbReference type="ARBA" id="ARBA00022519"/>
    </source>
</evidence>
<feature type="region of interest" description="Disordered" evidence="11">
    <location>
        <begin position="392"/>
        <end position="417"/>
    </location>
</feature>
<feature type="transmembrane region" description="Helical" evidence="9">
    <location>
        <begin position="47"/>
        <end position="68"/>
    </location>
</feature>
<dbReference type="Pfam" id="PF26002">
    <property type="entry name" value="Beta-barrel_AprE"/>
    <property type="match status" value="1"/>
</dbReference>
<dbReference type="OrthoDB" id="9775513at2"/>
<dbReference type="AlphaFoldDB" id="D9SG07"/>
<dbReference type="InterPro" id="IPR050739">
    <property type="entry name" value="MFP"/>
</dbReference>
<accession>D9SG07</accession>
<feature type="domain" description="AprE-like beta-barrel" evidence="12">
    <location>
        <begin position="347"/>
        <end position="450"/>
    </location>
</feature>
<comment type="similarity">
    <text evidence="2 9">Belongs to the membrane fusion protein (MFP) (TC 8.A.1) family.</text>
</comment>
<name>D9SG07_GALCS</name>
<feature type="coiled-coil region" evidence="10">
    <location>
        <begin position="277"/>
        <end position="304"/>
    </location>
</feature>
<keyword evidence="7 9" id="KW-1133">Transmembrane helix</keyword>
<dbReference type="STRING" id="395494.Galf_1434"/>
<evidence type="ECO:0000256" key="7">
    <source>
        <dbReference type="ARBA" id="ARBA00022989"/>
    </source>
</evidence>
<dbReference type="PRINTS" id="PR01490">
    <property type="entry name" value="RTXTOXIND"/>
</dbReference>
<evidence type="ECO:0000256" key="11">
    <source>
        <dbReference type="SAM" id="MobiDB-lite"/>
    </source>
</evidence>
<sequence length="474" mass="52823">MDILSKKQKIPQNISGKKHWKQQLTGVDPLDFSPGLLRIQAQPPRPFARAVLYGLLILFGLLLIWAAFGKLDVVASAEGKLLPQSYLKIVQPSEQGVIREILVNEGQHVQAGQTLMRMDTTLTDADGSEIKSDYLGKKITLRRIDAELTNQLFERLPSEALELFNPVLNQYIANRKALETALAEEHALHDKAQSELASAQTVSSKLMQVLPHYRAQDDAYRDLVKDGYVSQLSATDKARERIEKEQDLQSQQHIITAARATLQQSRERIGKITADYRRQLQAERADISDKFEKLEQELAKQQYRRGLHELKAPQDGVVKDLATHTAGTVISPGTILMTLVPNEEILRAEVWVANQDVGFIHTGENVKLKLASYQFQKYGMIDGKVVNLSADASDTPQQSAGQTGTPNNKPGNGQPSSYRALIDLKTQELVVDGVRHSLTPGMQVTAEIHLGRRSIFEYLLSPVLGAFQEAGRER</sequence>
<dbReference type="InterPro" id="IPR058982">
    <property type="entry name" value="Beta-barrel_AprE"/>
</dbReference>
<dbReference type="InterPro" id="IPR010129">
    <property type="entry name" value="T1SS_HlyD"/>
</dbReference>
<dbReference type="InterPro" id="IPR006144">
    <property type="entry name" value="Secretion_HlyD_CS"/>
</dbReference>
<proteinExistence type="inferred from homology"/>
<evidence type="ECO:0000313" key="14">
    <source>
        <dbReference type="Proteomes" id="UP000001235"/>
    </source>
</evidence>
<dbReference type="Proteomes" id="UP000001235">
    <property type="component" value="Chromosome"/>
</dbReference>
<keyword evidence="14" id="KW-1185">Reference proteome</keyword>
<dbReference type="Gene3D" id="2.40.30.170">
    <property type="match status" value="1"/>
</dbReference>
<organism evidence="13 14">
    <name type="scientific">Gallionella capsiferriformans (strain ES-2)</name>
    <name type="common">Gallionella ferruginea capsiferriformans (strain ES-2)</name>
    <dbReference type="NCBI Taxonomy" id="395494"/>
    <lineage>
        <taxon>Bacteria</taxon>
        <taxon>Pseudomonadati</taxon>
        <taxon>Pseudomonadota</taxon>
        <taxon>Betaproteobacteria</taxon>
        <taxon>Nitrosomonadales</taxon>
        <taxon>Gallionellaceae</taxon>
        <taxon>Gallionella</taxon>
    </lineage>
</organism>
<dbReference type="SUPFAM" id="SSF111369">
    <property type="entry name" value="HlyD-like secretion proteins"/>
    <property type="match status" value="1"/>
</dbReference>
<evidence type="ECO:0000256" key="9">
    <source>
        <dbReference type="RuleBase" id="RU365093"/>
    </source>
</evidence>
<protein>
    <recommendedName>
        <fullName evidence="9">Membrane fusion protein (MFP) family protein</fullName>
    </recommendedName>
</protein>
<evidence type="ECO:0000256" key="8">
    <source>
        <dbReference type="ARBA" id="ARBA00023136"/>
    </source>
</evidence>
<keyword evidence="8 9" id="KW-0472">Membrane</keyword>
<evidence type="ECO:0000256" key="10">
    <source>
        <dbReference type="SAM" id="Coils"/>
    </source>
</evidence>
<keyword evidence="6 9" id="KW-0812">Transmembrane</keyword>